<sequence length="607" mass="68631">MELKVWVEGIQRIVCGVTVNTTCQDVVFALAHATGKVGRFTLIERWRNNERHLAPNENPMKLLLKWGEYANDVQFILQRSENKAQQQPTNTQQQSNSNNNNYAVMTTKKPLGPNNSNSNSSGKAAPTLLKQKSNVELSYRTKELKKSFGGYDAKQFDNIGIVKGIPPAAATESPTPSPSPPQAAKEQVAPPLLDNIAPIVPKHEKSLSNPLEMSSSTVSNRAAVANNGYNDLYNNNSSNQHIYSQLSKSSNELRRASPNEMYYNNNNNNNINNNNSPELYKQTTQIPTISANGALVPPPYRDPPPPRNSPMCQNQRSNADTISNASSSTNPFHSDYDQHNNNNNNSGSVSMEEGETMMFQATQYNDLLQLIKFQREKITAQQMELQKFDTEIVYLESKERDHAHELEAISREISKADQTFRQGSEQLQTLQYVEEENELVKQQEKTLKSEIALLRSKLANCETELLQCKNKMRLLMDDIELEQQQQQQNNRQTVERDFLMEMERIQSEIDQALHNTDTSNKTADNLKKELLMIEHAIAEKKRQVEQLVNEMKEVNLQSLTTLTTTEEIKHLLEGQANKQGSSRRIIGSPRQLETAVPTSKNPHGVWV</sequence>
<dbReference type="eggNOG" id="KOG1574">
    <property type="taxonomic scope" value="Eukaryota"/>
</dbReference>
<feature type="coiled-coil region" evidence="1">
    <location>
        <begin position="430"/>
        <end position="496"/>
    </location>
</feature>
<dbReference type="InterPro" id="IPR033593">
    <property type="entry name" value="N-RASSF"/>
</dbReference>
<feature type="region of interest" description="Disordered" evidence="2">
    <location>
        <begin position="167"/>
        <end position="186"/>
    </location>
</feature>
<dbReference type="PANTHER" id="PTHR15286:SF6">
    <property type="entry name" value="GH01133P"/>
    <property type="match status" value="1"/>
</dbReference>
<dbReference type="Pfam" id="PF21712">
    <property type="entry name" value="RASSF8-10_RA"/>
    <property type="match status" value="1"/>
</dbReference>
<feature type="compositionally biased region" description="Pro residues" evidence="2">
    <location>
        <begin position="296"/>
        <end position="308"/>
    </location>
</feature>
<organism evidence="5">
    <name type="scientific">Drosophila persimilis</name>
    <name type="common">Fruit fly</name>
    <dbReference type="NCBI Taxonomy" id="7234"/>
    <lineage>
        <taxon>Eukaryota</taxon>
        <taxon>Metazoa</taxon>
        <taxon>Ecdysozoa</taxon>
        <taxon>Arthropoda</taxon>
        <taxon>Hexapoda</taxon>
        <taxon>Insecta</taxon>
        <taxon>Pterygota</taxon>
        <taxon>Neoptera</taxon>
        <taxon>Endopterygota</taxon>
        <taxon>Diptera</taxon>
        <taxon>Brachycera</taxon>
        <taxon>Muscomorpha</taxon>
        <taxon>Ephydroidea</taxon>
        <taxon>Drosophilidae</taxon>
        <taxon>Drosophila</taxon>
        <taxon>Sophophora</taxon>
    </lineage>
</organism>
<dbReference type="GO" id="GO:0048749">
    <property type="term" value="P:compound eye development"/>
    <property type="evidence" value="ECO:0007669"/>
    <property type="project" value="EnsemblMetazoa"/>
</dbReference>
<dbReference type="EMBL" id="CH479182">
    <property type="protein sequence ID" value="EDW34538.1"/>
    <property type="molecule type" value="Genomic_DNA"/>
</dbReference>
<dbReference type="GO" id="GO:0040015">
    <property type="term" value="P:negative regulation of multicellular organism growth"/>
    <property type="evidence" value="ECO:0007669"/>
    <property type="project" value="EnsemblMetazoa"/>
</dbReference>
<reference evidence="4 5" key="1">
    <citation type="journal article" date="2007" name="Nature">
        <title>Evolution of genes and genomes on the Drosophila phylogeny.</title>
        <authorList>
            <consortium name="Drosophila 12 Genomes Consortium"/>
            <person name="Clark A.G."/>
            <person name="Eisen M.B."/>
            <person name="Smith D.R."/>
            <person name="Bergman C.M."/>
            <person name="Oliver B."/>
            <person name="Markow T.A."/>
            <person name="Kaufman T.C."/>
            <person name="Kellis M."/>
            <person name="Gelbart W."/>
            <person name="Iyer V.N."/>
            <person name="Pollard D.A."/>
            <person name="Sackton T.B."/>
            <person name="Larracuente A.M."/>
            <person name="Singh N.D."/>
            <person name="Abad J.P."/>
            <person name="Abt D.N."/>
            <person name="Adryan B."/>
            <person name="Aguade M."/>
            <person name="Akashi H."/>
            <person name="Anderson W.W."/>
            <person name="Aquadro C.F."/>
            <person name="Ardell D.H."/>
            <person name="Arguello R."/>
            <person name="Artieri C.G."/>
            <person name="Barbash D.A."/>
            <person name="Barker D."/>
            <person name="Barsanti P."/>
            <person name="Batterham P."/>
            <person name="Batzoglou S."/>
            <person name="Begun D."/>
            <person name="Bhutkar A."/>
            <person name="Blanco E."/>
            <person name="Bosak S.A."/>
            <person name="Bradley R.K."/>
            <person name="Brand A.D."/>
            <person name="Brent M.R."/>
            <person name="Brooks A.N."/>
            <person name="Brown R.H."/>
            <person name="Butlin R.K."/>
            <person name="Caggese C."/>
            <person name="Calvi B.R."/>
            <person name="Bernardo de Carvalho A."/>
            <person name="Caspi A."/>
            <person name="Castrezana S."/>
            <person name="Celniker S.E."/>
            <person name="Chang J.L."/>
            <person name="Chapple C."/>
            <person name="Chatterji S."/>
            <person name="Chinwalla A."/>
            <person name="Civetta A."/>
            <person name="Clifton S.W."/>
            <person name="Comeron J.M."/>
            <person name="Costello J.C."/>
            <person name="Coyne J.A."/>
            <person name="Daub J."/>
            <person name="David R.G."/>
            <person name="Delcher A.L."/>
            <person name="Delehaunty K."/>
            <person name="Do C.B."/>
            <person name="Ebling H."/>
            <person name="Edwards K."/>
            <person name="Eickbush T."/>
            <person name="Evans J.D."/>
            <person name="Filipski A."/>
            <person name="Findeiss S."/>
            <person name="Freyhult E."/>
            <person name="Fulton L."/>
            <person name="Fulton R."/>
            <person name="Garcia A.C."/>
            <person name="Gardiner A."/>
            <person name="Garfield D.A."/>
            <person name="Garvin B.E."/>
            <person name="Gibson G."/>
            <person name="Gilbert D."/>
            <person name="Gnerre S."/>
            <person name="Godfrey J."/>
            <person name="Good R."/>
            <person name="Gotea V."/>
            <person name="Gravely B."/>
            <person name="Greenberg A.J."/>
            <person name="Griffiths-Jones S."/>
            <person name="Gross S."/>
            <person name="Guigo R."/>
            <person name="Gustafson E.A."/>
            <person name="Haerty W."/>
            <person name="Hahn M.W."/>
            <person name="Halligan D.L."/>
            <person name="Halpern A.L."/>
            <person name="Halter G.M."/>
            <person name="Han M.V."/>
            <person name="Heger A."/>
            <person name="Hillier L."/>
            <person name="Hinrichs A.S."/>
            <person name="Holmes I."/>
            <person name="Hoskins R.A."/>
            <person name="Hubisz M.J."/>
            <person name="Hultmark D."/>
            <person name="Huntley M.A."/>
            <person name="Jaffe D.B."/>
            <person name="Jagadeeshan S."/>
            <person name="Jeck W.R."/>
            <person name="Johnson J."/>
            <person name="Jones C.D."/>
            <person name="Jordan W.C."/>
            <person name="Karpen G.H."/>
            <person name="Kataoka E."/>
            <person name="Keightley P.D."/>
            <person name="Kheradpour P."/>
            <person name="Kirkness E.F."/>
            <person name="Koerich L.B."/>
            <person name="Kristiansen K."/>
            <person name="Kudrna D."/>
            <person name="Kulathinal R.J."/>
            <person name="Kumar S."/>
            <person name="Kwok R."/>
            <person name="Lander E."/>
            <person name="Langley C.H."/>
            <person name="Lapoint R."/>
            <person name="Lazzaro B.P."/>
            <person name="Lee S.J."/>
            <person name="Levesque L."/>
            <person name="Li R."/>
            <person name="Lin C.F."/>
            <person name="Lin M.F."/>
            <person name="Lindblad-Toh K."/>
            <person name="Llopart A."/>
            <person name="Long M."/>
            <person name="Low L."/>
            <person name="Lozovsky E."/>
            <person name="Lu J."/>
            <person name="Luo M."/>
            <person name="Machado C.A."/>
            <person name="Makalowski W."/>
            <person name="Marzo M."/>
            <person name="Matsuda M."/>
            <person name="Matzkin L."/>
            <person name="McAllister B."/>
            <person name="McBride C.S."/>
            <person name="McKernan B."/>
            <person name="McKernan K."/>
            <person name="Mendez-Lago M."/>
            <person name="Minx P."/>
            <person name="Mollenhauer M.U."/>
            <person name="Montooth K."/>
            <person name="Mount S.M."/>
            <person name="Mu X."/>
            <person name="Myers E."/>
            <person name="Negre B."/>
            <person name="Newfeld S."/>
            <person name="Nielsen R."/>
            <person name="Noor M.A."/>
            <person name="O'Grady P."/>
            <person name="Pachter L."/>
            <person name="Papaceit M."/>
            <person name="Parisi M.J."/>
            <person name="Parisi M."/>
            <person name="Parts L."/>
            <person name="Pedersen J.S."/>
            <person name="Pesole G."/>
            <person name="Phillippy A.M."/>
            <person name="Ponting C.P."/>
            <person name="Pop M."/>
            <person name="Porcelli D."/>
            <person name="Powell J.R."/>
            <person name="Prohaska S."/>
            <person name="Pruitt K."/>
            <person name="Puig M."/>
            <person name="Quesneville H."/>
            <person name="Ram K.R."/>
            <person name="Rand D."/>
            <person name="Rasmussen M.D."/>
            <person name="Reed L.K."/>
            <person name="Reenan R."/>
            <person name="Reily A."/>
            <person name="Remington K.A."/>
            <person name="Rieger T.T."/>
            <person name="Ritchie M.G."/>
            <person name="Robin C."/>
            <person name="Rogers Y.H."/>
            <person name="Rohde C."/>
            <person name="Rozas J."/>
            <person name="Rubenfield M.J."/>
            <person name="Ruiz A."/>
            <person name="Russo S."/>
            <person name="Salzberg S.L."/>
            <person name="Sanchez-Gracia A."/>
            <person name="Saranga D.J."/>
            <person name="Sato H."/>
            <person name="Schaeffer S.W."/>
            <person name="Schatz M.C."/>
            <person name="Schlenke T."/>
            <person name="Schwartz R."/>
            <person name="Segarra C."/>
            <person name="Singh R.S."/>
            <person name="Sirot L."/>
            <person name="Sirota M."/>
            <person name="Sisneros N.B."/>
            <person name="Smith C.D."/>
            <person name="Smith T.F."/>
            <person name="Spieth J."/>
            <person name="Stage D.E."/>
            <person name="Stark A."/>
            <person name="Stephan W."/>
            <person name="Strausberg R.L."/>
            <person name="Strempel S."/>
            <person name="Sturgill D."/>
            <person name="Sutton G."/>
            <person name="Sutton G.G."/>
            <person name="Tao W."/>
            <person name="Teichmann S."/>
            <person name="Tobari Y.N."/>
            <person name="Tomimura Y."/>
            <person name="Tsolas J.M."/>
            <person name="Valente V.L."/>
            <person name="Venter E."/>
            <person name="Venter J.C."/>
            <person name="Vicario S."/>
            <person name="Vieira F.G."/>
            <person name="Vilella A.J."/>
            <person name="Villasante A."/>
            <person name="Walenz B."/>
            <person name="Wang J."/>
            <person name="Wasserman M."/>
            <person name="Watts T."/>
            <person name="Wilson D."/>
            <person name="Wilson R.K."/>
            <person name="Wing R.A."/>
            <person name="Wolfner M.F."/>
            <person name="Wong A."/>
            <person name="Wong G.K."/>
            <person name="Wu C.I."/>
            <person name="Wu G."/>
            <person name="Yamamoto D."/>
            <person name="Yang H.P."/>
            <person name="Yang S.P."/>
            <person name="Yorke J.A."/>
            <person name="Yoshida K."/>
            <person name="Zdobnov E."/>
            <person name="Zhang P."/>
            <person name="Zhang Y."/>
            <person name="Zimin A.V."/>
            <person name="Baldwin J."/>
            <person name="Abdouelleil A."/>
            <person name="Abdulkadir J."/>
            <person name="Abebe A."/>
            <person name="Abera B."/>
            <person name="Abreu J."/>
            <person name="Acer S.C."/>
            <person name="Aftuck L."/>
            <person name="Alexander A."/>
            <person name="An P."/>
            <person name="Anderson E."/>
            <person name="Anderson S."/>
            <person name="Arachi H."/>
            <person name="Azer M."/>
            <person name="Bachantsang P."/>
            <person name="Barry A."/>
            <person name="Bayul T."/>
            <person name="Berlin A."/>
            <person name="Bessette D."/>
            <person name="Bloom T."/>
            <person name="Blye J."/>
            <person name="Boguslavskiy L."/>
            <person name="Bonnet C."/>
            <person name="Boukhgalter B."/>
            <person name="Bourzgui I."/>
            <person name="Brown A."/>
            <person name="Cahill P."/>
            <person name="Channer S."/>
            <person name="Cheshatsang Y."/>
            <person name="Chuda L."/>
            <person name="Citroen M."/>
            <person name="Collymore A."/>
            <person name="Cooke P."/>
            <person name="Costello M."/>
            <person name="D'Aco K."/>
            <person name="Daza R."/>
            <person name="De Haan G."/>
            <person name="DeGray S."/>
            <person name="DeMaso C."/>
            <person name="Dhargay N."/>
            <person name="Dooley K."/>
            <person name="Dooley E."/>
            <person name="Doricent M."/>
            <person name="Dorje P."/>
            <person name="Dorjee K."/>
            <person name="Dupes A."/>
            <person name="Elong R."/>
            <person name="Falk J."/>
            <person name="Farina A."/>
            <person name="Faro S."/>
            <person name="Ferguson D."/>
            <person name="Fisher S."/>
            <person name="Foley C.D."/>
            <person name="Franke A."/>
            <person name="Friedrich D."/>
            <person name="Gadbois L."/>
            <person name="Gearin G."/>
            <person name="Gearin C.R."/>
            <person name="Giannoukos G."/>
            <person name="Goode T."/>
            <person name="Graham J."/>
            <person name="Grandbois E."/>
            <person name="Grewal S."/>
            <person name="Gyaltsen K."/>
            <person name="Hafez N."/>
            <person name="Hagos B."/>
            <person name="Hall J."/>
            <person name="Henson C."/>
            <person name="Hollinger A."/>
            <person name="Honan T."/>
            <person name="Huard M.D."/>
            <person name="Hughes L."/>
            <person name="Hurhula B."/>
            <person name="Husby M.E."/>
            <person name="Kamat A."/>
            <person name="Kanga B."/>
            <person name="Kashin S."/>
            <person name="Khazanovich D."/>
            <person name="Kisner P."/>
            <person name="Lance K."/>
            <person name="Lara M."/>
            <person name="Lee W."/>
            <person name="Lennon N."/>
            <person name="Letendre F."/>
            <person name="LeVine R."/>
            <person name="Lipovsky A."/>
            <person name="Liu X."/>
            <person name="Liu J."/>
            <person name="Liu S."/>
            <person name="Lokyitsang T."/>
            <person name="Lokyitsang Y."/>
            <person name="Lubonja R."/>
            <person name="Lui A."/>
            <person name="MacDonald P."/>
            <person name="Magnisalis V."/>
            <person name="Maru K."/>
            <person name="Matthews C."/>
            <person name="McCusker W."/>
            <person name="McDonough S."/>
            <person name="Mehta T."/>
            <person name="Meldrim J."/>
            <person name="Meneus L."/>
            <person name="Mihai O."/>
            <person name="Mihalev A."/>
            <person name="Mihova T."/>
            <person name="Mittelman R."/>
            <person name="Mlenga V."/>
            <person name="Montmayeur A."/>
            <person name="Mulrain L."/>
            <person name="Navidi A."/>
            <person name="Naylor J."/>
            <person name="Negash T."/>
            <person name="Nguyen T."/>
            <person name="Nguyen N."/>
            <person name="Nicol R."/>
            <person name="Norbu C."/>
            <person name="Norbu N."/>
            <person name="Novod N."/>
            <person name="O'Neill B."/>
            <person name="Osman S."/>
            <person name="Markiewicz E."/>
            <person name="Oyono O.L."/>
            <person name="Patti C."/>
            <person name="Phunkhang P."/>
            <person name="Pierre F."/>
            <person name="Priest M."/>
            <person name="Raghuraman S."/>
            <person name="Rege F."/>
            <person name="Reyes R."/>
            <person name="Rise C."/>
            <person name="Rogov P."/>
            <person name="Ross K."/>
            <person name="Ryan E."/>
            <person name="Settipalli S."/>
            <person name="Shea T."/>
            <person name="Sherpa N."/>
            <person name="Shi L."/>
            <person name="Shih D."/>
            <person name="Sparrow T."/>
            <person name="Spaulding J."/>
            <person name="Stalker J."/>
            <person name="Stange-Thomann N."/>
            <person name="Stavropoulos S."/>
            <person name="Stone C."/>
            <person name="Strader C."/>
            <person name="Tesfaye S."/>
            <person name="Thomson T."/>
            <person name="Thoulutsang Y."/>
            <person name="Thoulutsang D."/>
            <person name="Topham K."/>
            <person name="Topping I."/>
            <person name="Tsamla T."/>
            <person name="Vassiliev H."/>
            <person name="Vo A."/>
            <person name="Wangchuk T."/>
            <person name="Wangdi T."/>
            <person name="Weiand M."/>
            <person name="Wilkinson J."/>
            <person name="Wilson A."/>
            <person name="Yadav S."/>
            <person name="Young G."/>
            <person name="Yu Q."/>
            <person name="Zembek L."/>
            <person name="Zhong D."/>
            <person name="Zimmer A."/>
            <person name="Zwirko Z."/>
            <person name="Jaffe D.B."/>
            <person name="Alvarez P."/>
            <person name="Brockman W."/>
            <person name="Butler J."/>
            <person name="Chin C."/>
            <person name="Gnerre S."/>
            <person name="Grabherr M."/>
            <person name="Kleber M."/>
            <person name="Mauceli E."/>
            <person name="MacCallum I."/>
        </authorList>
    </citation>
    <scope>NUCLEOTIDE SEQUENCE [LARGE SCALE GENOMIC DNA]</scope>
    <source>
        <strain evidence="5">MSH-3 / Tucson 14011-0111.49</strain>
    </source>
</reference>
<dbReference type="STRING" id="7234.B4GG03"/>
<dbReference type="GO" id="GO:0007165">
    <property type="term" value="P:signal transduction"/>
    <property type="evidence" value="ECO:0007669"/>
    <property type="project" value="InterPro"/>
</dbReference>
<evidence type="ECO:0000313" key="4">
    <source>
        <dbReference type="EMBL" id="EDW34538.1"/>
    </source>
</evidence>
<dbReference type="Gene3D" id="3.10.20.90">
    <property type="entry name" value="Phosphatidylinositol 3-kinase Catalytic Subunit, Chain A, domain 1"/>
    <property type="match status" value="1"/>
</dbReference>
<keyword evidence="1" id="KW-0175">Coiled coil</keyword>
<dbReference type="PANTHER" id="PTHR15286">
    <property type="entry name" value="RAS-ASSOCIATING DOMAIN CONTAINING PROTEIN"/>
    <property type="match status" value="1"/>
</dbReference>
<proteinExistence type="predicted"/>
<feature type="region of interest" description="Disordered" evidence="2">
    <location>
        <begin position="81"/>
        <end position="129"/>
    </location>
</feature>
<gene>
    <name evidence="4" type="primary">Dper\GL21526</name>
    <name evidence="4" type="ORF">Dper_GL21526</name>
</gene>
<feature type="compositionally biased region" description="Low complexity" evidence="2">
    <location>
        <begin position="85"/>
        <end position="101"/>
    </location>
</feature>
<dbReference type="AlphaFoldDB" id="B4GG03"/>
<dbReference type="InterPro" id="IPR029071">
    <property type="entry name" value="Ubiquitin-like_domsf"/>
</dbReference>
<dbReference type="InterPro" id="IPR048945">
    <property type="entry name" value="RASSF8/10_RA"/>
</dbReference>
<dbReference type="InterPro" id="IPR048944">
    <property type="entry name" value="RASSF8_RA"/>
</dbReference>
<name>B4GG03_DROPE</name>
<dbReference type="PROSITE" id="PS50200">
    <property type="entry name" value="RA"/>
    <property type="match status" value="1"/>
</dbReference>
<feature type="region of interest" description="Disordered" evidence="2">
    <location>
        <begin position="290"/>
        <end position="349"/>
    </location>
</feature>
<dbReference type="PhylomeDB" id="B4GG03"/>
<keyword evidence="5" id="KW-1185">Reference proteome</keyword>
<evidence type="ECO:0000259" key="3">
    <source>
        <dbReference type="PROSITE" id="PS50200"/>
    </source>
</evidence>
<evidence type="ECO:0000256" key="1">
    <source>
        <dbReference type="SAM" id="Coils"/>
    </source>
</evidence>
<dbReference type="OrthoDB" id="10051571at2759"/>
<feature type="region of interest" description="Disordered" evidence="2">
    <location>
        <begin position="574"/>
        <end position="607"/>
    </location>
</feature>
<evidence type="ECO:0000313" key="5">
    <source>
        <dbReference type="Proteomes" id="UP000008744"/>
    </source>
</evidence>
<dbReference type="GO" id="GO:0005912">
    <property type="term" value="C:adherens junction"/>
    <property type="evidence" value="ECO:0007669"/>
    <property type="project" value="EnsemblMetazoa"/>
</dbReference>
<accession>B4GG03</accession>
<dbReference type="OMA" id="NERHLAP"/>
<dbReference type="SUPFAM" id="SSF54236">
    <property type="entry name" value="Ubiquitin-like"/>
    <property type="match status" value="1"/>
</dbReference>
<feature type="coiled-coil region" evidence="1">
    <location>
        <begin position="523"/>
        <end position="557"/>
    </location>
</feature>
<dbReference type="CDD" id="cd16134">
    <property type="entry name" value="RA_RASSF8"/>
    <property type="match status" value="1"/>
</dbReference>
<dbReference type="SMR" id="B4GG03"/>
<dbReference type="SMART" id="SM00314">
    <property type="entry name" value="RA"/>
    <property type="match status" value="1"/>
</dbReference>
<feature type="compositionally biased region" description="Polar residues" evidence="2">
    <location>
        <begin position="311"/>
        <end position="332"/>
    </location>
</feature>
<dbReference type="Proteomes" id="UP000008744">
    <property type="component" value="Unassembled WGS sequence"/>
</dbReference>
<dbReference type="InterPro" id="IPR000159">
    <property type="entry name" value="RA_dom"/>
</dbReference>
<feature type="domain" description="Ras-associating" evidence="3">
    <location>
        <begin position="1"/>
        <end position="82"/>
    </location>
</feature>
<evidence type="ECO:0000256" key="2">
    <source>
        <dbReference type="SAM" id="MobiDB-lite"/>
    </source>
</evidence>
<protein>
    <submittedName>
        <fullName evidence="4">GL21526</fullName>
    </submittedName>
</protein>
<dbReference type="HOGENOM" id="CLU_031151_3_0_1"/>